<dbReference type="PRINTS" id="PR00080">
    <property type="entry name" value="SDRFAMILY"/>
</dbReference>
<dbReference type="SUPFAM" id="SSF51735">
    <property type="entry name" value="NAD(P)-binding Rossmann-fold domains"/>
    <property type="match status" value="1"/>
</dbReference>
<protein>
    <submittedName>
        <fullName evidence="3">3-oxoacyl-ACP reductase FabG</fullName>
        <ecNumber evidence="3">1.1.1.100</ecNumber>
    </submittedName>
</protein>
<accession>A0ABV3CQ76</accession>
<dbReference type="Proteomes" id="UP001551210">
    <property type="component" value="Unassembled WGS sequence"/>
</dbReference>
<dbReference type="GO" id="GO:0004316">
    <property type="term" value="F:3-oxoacyl-[acyl-carrier-protein] reductase (NADPH) activity"/>
    <property type="evidence" value="ECO:0007669"/>
    <property type="project" value="UniProtKB-EC"/>
</dbReference>
<dbReference type="PROSITE" id="PS00061">
    <property type="entry name" value="ADH_SHORT"/>
    <property type="match status" value="1"/>
</dbReference>
<keyword evidence="4" id="KW-1185">Reference proteome</keyword>
<evidence type="ECO:0000256" key="1">
    <source>
        <dbReference type="ARBA" id="ARBA00006484"/>
    </source>
</evidence>
<dbReference type="PANTHER" id="PTHR42879">
    <property type="entry name" value="3-OXOACYL-(ACYL-CARRIER-PROTEIN) REDUCTASE"/>
    <property type="match status" value="1"/>
</dbReference>
<comment type="similarity">
    <text evidence="1">Belongs to the short-chain dehydrogenases/reductases (SDR) family.</text>
</comment>
<dbReference type="InterPro" id="IPR036291">
    <property type="entry name" value="NAD(P)-bd_dom_sf"/>
</dbReference>
<gene>
    <name evidence="3" type="primary">fabG</name>
    <name evidence="3" type="ORF">AB0A76_01530</name>
</gene>
<dbReference type="EMBL" id="JBEZAM010000001">
    <property type="protein sequence ID" value="MEU7291878.1"/>
    <property type="molecule type" value="Genomic_DNA"/>
</dbReference>
<comment type="caution">
    <text evidence="3">The sequence shown here is derived from an EMBL/GenBank/DDBJ whole genome shotgun (WGS) entry which is preliminary data.</text>
</comment>
<evidence type="ECO:0000313" key="3">
    <source>
        <dbReference type="EMBL" id="MEU7291878.1"/>
    </source>
</evidence>
<dbReference type="PANTHER" id="PTHR42879:SF2">
    <property type="entry name" value="3-OXOACYL-[ACYL-CARRIER-PROTEIN] REDUCTASE FABG"/>
    <property type="match status" value="1"/>
</dbReference>
<dbReference type="SMART" id="SM00822">
    <property type="entry name" value="PKS_KR"/>
    <property type="match status" value="1"/>
</dbReference>
<dbReference type="InterPro" id="IPR002347">
    <property type="entry name" value="SDR_fam"/>
</dbReference>
<dbReference type="PRINTS" id="PR00081">
    <property type="entry name" value="GDHRDH"/>
</dbReference>
<dbReference type="Gene3D" id="3.40.50.720">
    <property type="entry name" value="NAD(P)-binding Rossmann-like Domain"/>
    <property type="match status" value="1"/>
</dbReference>
<sequence length="246" mass="26042">MAQENRRTALVSGGSRGIGRAVVLRLARDGHQVAFCHQTPSEAARSLEKEAAELGATVVASQVDVTDAAQVKAWVQRTEAELGPIEVVVNSAGIVRDTPLVMMEDGDWRDVVDVNLTGTFHVTRAAVFGMMKRKSGCVVNLSSVAGLYGNATQTNYSATKAGIIGFTKALSKEVGRYGIRANAVAPGFIDTDMVSGLSENHREKARKGISLSRFGRAEEVADAVAYLLTAEYVTGTVLTVDGGLSI</sequence>
<dbReference type="NCBIfam" id="NF009466">
    <property type="entry name" value="PRK12826.1-2"/>
    <property type="match status" value="1"/>
</dbReference>
<evidence type="ECO:0000259" key="2">
    <source>
        <dbReference type="SMART" id="SM00822"/>
    </source>
</evidence>
<evidence type="ECO:0000313" key="4">
    <source>
        <dbReference type="Proteomes" id="UP001551210"/>
    </source>
</evidence>
<dbReference type="Pfam" id="PF13561">
    <property type="entry name" value="adh_short_C2"/>
    <property type="match status" value="1"/>
</dbReference>
<proteinExistence type="inferred from homology"/>
<dbReference type="EC" id="1.1.1.100" evidence="3"/>
<organism evidence="3 4">
    <name type="scientific">Streptomyces exfoliatus</name>
    <name type="common">Streptomyces hydrogenans</name>
    <dbReference type="NCBI Taxonomy" id="1905"/>
    <lineage>
        <taxon>Bacteria</taxon>
        <taxon>Bacillati</taxon>
        <taxon>Actinomycetota</taxon>
        <taxon>Actinomycetes</taxon>
        <taxon>Kitasatosporales</taxon>
        <taxon>Streptomycetaceae</taxon>
        <taxon>Streptomyces</taxon>
    </lineage>
</organism>
<dbReference type="InterPro" id="IPR057326">
    <property type="entry name" value="KR_dom"/>
</dbReference>
<keyword evidence="3" id="KW-0560">Oxidoreductase</keyword>
<reference evidence="3 4" key="1">
    <citation type="submission" date="2024-06" db="EMBL/GenBank/DDBJ databases">
        <title>The Natural Products Discovery Center: Release of the First 8490 Sequenced Strains for Exploring Actinobacteria Biosynthetic Diversity.</title>
        <authorList>
            <person name="Kalkreuter E."/>
            <person name="Kautsar S.A."/>
            <person name="Yang D."/>
            <person name="Bader C.D."/>
            <person name="Teijaro C.N."/>
            <person name="Fluegel L."/>
            <person name="Davis C.M."/>
            <person name="Simpson J.R."/>
            <person name="Lauterbach L."/>
            <person name="Steele A.D."/>
            <person name="Gui C."/>
            <person name="Meng S."/>
            <person name="Li G."/>
            <person name="Viehrig K."/>
            <person name="Ye F."/>
            <person name="Su P."/>
            <person name="Kiefer A.F."/>
            <person name="Nichols A."/>
            <person name="Cepeda A.J."/>
            <person name="Yan W."/>
            <person name="Fan B."/>
            <person name="Jiang Y."/>
            <person name="Adhikari A."/>
            <person name="Zheng C.-J."/>
            <person name="Schuster L."/>
            <person name="Cowan T.M."/>
            <person name="Smanski M.J."/>
            <person name="Chevrette M.G."/>
            <person name="De Carvalho L.P.S."/>
            <person name="Shen B."/>
        </authorList>
    </citation>
    <scope>NUCLEOTIDE SEQUENCE [LARGE SCALE GENOMIC DNA]</scope>
    <source>
        <strain evidence="3 4">NPDC045705</strain>
    </source>
</reference>
<name>A0ABV3CQ76_STREX</name>
<dbReference type="RefSeq" id="WP_030205090.1">
    <property type="nucleotide sequence ID" value="NZ_JBEZAM010000001.1"/>
</dbReference>
<dbReference type="InterPro" id="IPR050259">
    <property type="entry name" value="SDR"/>
</dbReference>
<dbReference type="InterPro" id="IPR020904">
    <property type="entry name" value="Sc_DH/Rdtase_CS"/>
</dbReference>
<feature type="domain" description="Ketoreductase" evidence="2">
    <location>
        <begin position="7"/>
        <end position="187"/>
    </location>
</feature>